<evidence type="ECO:0000256" key="2">
    <source>
        <dbReference type="ARBA" id="ARBA00022448"/>
    </source>
</evidence>
<dbReference type="PROSITE" id="PS51257">
    <property type="entry name" value="PROKAR_LIPOPROTEIN"/>
    <property type="match status" value="1"/>
</dbReference>
<dbReference type="RefSeq" id="WP_142048639.1">
    <property type="nucleotide sequence ID" value="NZ_VFPA01000001.1"/>
</dbReference>
<dbReference type="OrthoDB" id="9807888at2"/>
<dbReference type="PANTHER" id="PTHR30085">
    <property type="entry name" value="AMINO ACID ABC TRANSPORTER PERMEASE"/>
    <property type="match status" value="1"/>
</dbReference>
<feature type="signal peptide" evidence="4">
    <location>
        <begin position="1"/>
        <end position="22"/>
    </location>
</feature>
<evidence type="ECO:0000313" key="7">
    <source>
        <dbReference type="Proteomes" id="UP000315677"/>
    </source>
</evidence>
<dbReference type="SMART" id="SM00062">
    <property type="entry name" value="PBPb"/>
    <property type="match status" value="1"/>
</dbReference>
<evidence type="ECO:0000256" key="4">
    <source>
        <dbReference type="SAM" id="SignalP"/>
    </source>
</evidence>
<dbReference type="PANTHER" id="PTHR30085:SF6">
    <property type="entry name" value="ABC TRANSPORTER GLUTAMINE-BINDING PROTEIN GLNH"/>
    <property type="match status" value="1"/>
</dbReference>
<dbReference type="GO" id="GO:0030288">
    <property type="term" value="C:outer membrane-bounded periplasmic space"/>
    <property type="evidence" value="ECO:0007669"/>
    <property type="project" value="TreeGrafter"/>
</dbReference>
<keyword evidence="2" id="KW-0813">Transport</keyword>
<dbReference type="CDD" id="cd13690">
    <property type="entry name" value="PBP2_GluB"/>
    <property type="match status" value="1"/>
</dbReference>
<accession>A0A543DYA5</accession>
<evidence type="ECO:0000256" key="3">
    <source>
        <dbReference type="ARBA" id="ARBA00022729"/>
    </source>
</evidence>
<dbReference type="Gene3D" id="3.40.190.10">
    <property type="entry name" value="Periplasmic binding protein-like II"/>
    <property type="match status" value="2"/>
</dbReference>
<gene>
    <name evidence="6" type="ORF">FB558_1072</name>
</gene>
<dbReference type="GO" id="GO:0005576">
    <property type="term" value="C:extracellular region"/>
    <property type="evidence" value="ECO:0007669"/>
    <property type="project" value="TreeGrafter"/>
</dbReference>
<feature type="domain" description="Solute-binding protein family 3/N-terminal" evidence="5">
    <location>
        <begin position="61"/>
        <end position="286"/>
    </location>
</feature>
<evidence type="ECO:0000313" key="6">
    <source>
        <dbReference type="EMBL" id="TQM14310.1"/>
    </source>
</evidence>
<dbReference type="EMBL" id="VFPA01000001">
    <property type="protein sequence ID" value="TQM14310.1"/>
    <property type="molecule type" value="Genomic_DNA"/>
</dbReference>
<comment type="caution">
    <text evidence="6">The sequence shown here is derived from an EMBL/GenBank/DDBJ whole genome shotgun (WGS) entry which is preliminary data.</text>
</comment>
<evidence type="ECO:0000256" key="1">
    <source>
        <dbReference type="ARBA" id="ARBA00010333"/>
    </source>
</evidence>
<dbReference type="AlphaFoldDB" id="A0A543DYA5"/>
<sequence length="300" mass="31854">MRWKSVLRIGAAVSAVALISTACGEQQSIGGGGEQAPEPEVAQDTQFEAGTTMAELSEAGRIRIGTKFDQPLFGQRTLDGELVGFDTEIGRIIAGGLGIAPESIEWTEAPSAQREDLIERGDVDMVIATYTINDARKERVSFAGPYYEAGQTLMVRSDNTDITGPEALRASGARVCSVTGSTPSENIREYIDEGQLTLFDTYSQCRDALGNGQVDAVTTDNVILLGYVADSDGAFKLVGDPFTEEPYGIGITKGDVTFCEFINEQLTQAQQSGAYAAAWEATAGEAAEETPALPELAPCS</sequence>
<keyword evidence="3 4" id="KW-0732">Signal</keyword>
<dbReference type="Proteomes" id="UP000315677">
    <property type="component" value="Unassembled WGS sequence"/>
</dbReference>
<protein>
    <submittedName>
        <fullName evidence="6">Amino acid ABC transporter substrate-binding protein (PAAT family)</fullName>
    </submittedName>
</protein>
<dbReference type="Pfam" id="PF00497">
    <property type="entry name" value="SBP_bac_3"/>
    <property type="match status" value="1"/>
</dbReference>
<dbReference type="GO" id="GO:0006865">
    <property type="term" value="P:amino acid transport"/>
    <property type="evidence" value="ECO:0007669"/>
    <property type="project" value="TreeGrafter"/>
</dbReference>
<organism evidence="6 7">
    <name type="scientific">Pseudonocardia kunmingensis</name>
    <dbReference type="NCBI Taxonomy" id="630975"/>
    <lineage>
        <taxon>Bacteria</taxon>
        <taxon>Bacillati</taxon>
        <taxon>Actinomycetota</taxon>
        <taxon>Actinomycetes</taxon>
        <taxon>Pseudonocardiales</taxon>
        <taxon>Pseudonocardiaceae</taxon>
        <taxon>Pseudonocardia</taxon>
    </lineage>
</organism>
<proteinExistence type="inferred from homology"/>
<dbReference type="InterPro" id="IPR051455">
    <property type="entry name" value="Bact_solute-bind_prot3"/>
</dbReference>
<reference evidence="6 7" key="1">
    <citation type="submission" date="2019-06" db="EMBL/GenBank/DDBJ databases">
        <title>Sequencing the genomes of 1000 actinobacteria strains.</title>
        <authorList>
            <person name="Klenk H.-P."/>
        </authorList>
    </citation>
    <scope>NUCLEOTIDE SEQUENCE [LARGE SCALE GENOMIC DNA]</scope>
    <source>
        <strain evidence="6 7">DSM 45301</strain>
    </source>
</reference>
<name>A0A543DYA5_9PSEU</name>
<dbReference type="SUPFAM" id="SSF53850">
    <property type="entry name" value="Periplasmic binding protein-like II"/>
    <property type="match status" value="1"/>
</dbReference>
<evidence type="ECO:0000259" key="5">
    <source>
        <dbReference type="SMART" id="SM00062"/>
    </source>
</evidence>
<comment type="similarity">
    <text evidence="1">Belongs to the bacterial solute-binding protein 3 family.</text>
</comment>
<keyword evidence="7" id="KW-1185">Reference proteome</keyword>
<feature type="chain" id="PRO_5039567837" evidence="4">
    <location>
        <begin position="23"/>
        <end position="300"/>
    </location>
</feature>
<dbReference type="InterPro" id="IPR001638">
    <property type="entry name" value="Solute-binding_3/MltF_N"/>
</dbReference>